<evidence type="ECO:0000259" key="1">
    <source>
        <dbReference type="Pfam" id="PF01863"/>
    </source>
</evidence>
<name>A0A5D4TE84_9BACI</name>
<dbReference type="PANTHER" id="PTHR30399:SF1">
    <property type="entry name" value="UTP PYROPHOSPHATASE"/>
    <property type="match status" value="1"/>
</dbReference>
<dbReference type="OrthoDB" id="9811177at2"/>
<dbReference type="Pfam" id="PF01863">
    <property type="entry name" value="YgjP-like"/>
    <property type="match status" value="1"/>
</dbReference>
<dbReference type="AlphaFoldDB" id="A0A5D4TE84"/>
<feature type="domain" description="YgjP-like metallopeptidase" evidence="1">
    <location>
        <begin position="23"/>
        <end position="233"/>
    </location>
</feature>
<dbReference type="CDD" id="cd07344">
    <property type="entry name" value="M48_yhfN_like"/>
    <property type="match status" value="1"/>
</dbReference>
<proteinExistence type="predicted"/>
<reference evidence="2 3" key="1">
    <citation type="submission" date="2019-08" db="EMBL/GenBank/DDBJ databases">
        <title>Bacillus genomes from the desert of Cuatro Cienegas, Coahuila.</title>
        <authorList>
            <person name="Olmedo-Alvarez G."/>
        </authorList>
    </citation>
    <scope>NUCLEOTIDE SEQUENCE [LARGE SCALE GENOMIC DNA]</scope>
    <source>
        <strain evidence="2 3">CH98b_3T</strain>
    </source>
</reference>
<sequence length="241" mass="28455">MMHSIKFGNQMIPYTLKSSHRRKTLSISVDQHGVSVISPSEVGLETIELSLHKKAPWIIKQLSNFDEMNTKTKKRAFLSGEKLLYLGRNYRLKVIKTNCSEPAFRFYQGRFIAELPNECKEEDHRELIYPLYIQWVKNRANVFANERIERFSIKLRKNPNKIIVKDQEQRWGSCTPTGNILLNWRTFLAPVSIIDYVLAHELVHLKHMNHSKEFWETLKMLLPDYDKRKEWLRINGGTLDI</sequence>
<protein>
    <submittedName>
        <fullName evidence="2">M48 family metallopeptidase</fullName>
    </submittedName>
</protein>
<dbReference type="EMBL" id="VTET01000004">
    <property type="protein sequence ID" value="TYS72404.1"/>
    <property type="molecule type" value="Genomic_DNA"/>
</dbReference>
<evidence type="ECO:0000313" key="2">
    <source>
        <dbReference type="EMBL" id="TYS72404.1"/>
    </source>
</evidence>
<accession>A0A5D4TE84</accession>
<evidence type="ECO:0000313" key="3">
    <source>
        <dbReference type="Proteomes" id="UP000324517"/>
    </source>
</evidence>
<dbReference type="InterPro" id="IPR002725">
    <property type="entry name" value="YgjP-like_metallopeptidase"/>
</dbReference>
<dbReference type="PANTHER" id="PTHR30399">
    <property type="entry name" value="UNCHARACTERIZED PROTEIN YGJP"/>
    <property type="match status" value="1"/>
</dbReference>
<dbReference type="Proteomes" id="UP000324517">
    <property type="component" value="Unassembled WGS sequence"/>
</dbReference>
<organism evidence="2 3">
    <name type="scientific">Sutcliffiella horikoshii</name>
    <dbReference type="NCBI Taxonomy" id="79883"/>
    <lineage>
        <taxon>Bacteria</taxon>
        <taxon>Bacillati</taxon>
        <taxon>Bacillota</taxon>
        <taxon>Bacilli</taxon>
        <taxon>Bacillales</taxon>
        <taxon>Bacillaceae</taxon>
        <taxon>Sutcliffiella</taxon>
    </lineage>
</organism>
<gene>
    <name evidence="2" type="ORF">FZC75_10665</name>
</gene>
<comment type="caution">
    <text evidence="2">The sequence shown here is derived from an EMBL/GenBank/DDBJ whole genome shotgun (WGS) entry which is preliminary data.</text>
</comment>
<dbReference type="Gene3D" id="3.30.2010.10">
    <property type="entry name" value="Metalloproteases ('zincins'), catalytic domain"/>
    <property type="match status" value="1"/>
</dbReference>
<dbReference type="InterPro" id="IPR053136">
    <property type="entry name" value="UTP_pyrophosphatase-like"/>
</dbReference>